<reference evidence="2" key="1">
    <citation type="submission" date="2023-06" db="EMBL/GenBank/DDBJ databases">
        <title>Robiginitalea aurantiacus sp. nov. and Algoriphagus sediminis sp. nov., isolated from coastal sediment.</title>
        <authorList>
            <person name="Zhou Z.Y."/>
            <person name="An J."/>
            <person name="Jia Y.W."/>
            <person name="Du Z.J."/>
        </authorList>
    </citation>
    <scope>NUCLEOTIDE SEQUENCE</scope>
    <source>
        <strain evidence="2">M39</strain>
    </source>
</reference>
<feature type="chain" id="PRO_5045251248" description="Lipoprotein" evidence="1">
    <location>
        <begin position="21"/>
        <end position="131"/>
    </location>
</feature>
<accession>A0ABT7WEX4</accession>
<evidence type="ECO:0008006" key="4">
    <source>
        <dbReference type="Google" id="ProtNLM"/>
    </source>
</evidence>
<comment type="caution">
    <text evidence="2">The sequence shown here is derived from an EMBL/GenBank/DDBJ whole genome shotgun (WGS) entry which is preliminary data.</text>
</comment>
<evidence type="ECO:0000256" key="1">
    <source>
        <dbReference type="SAM" id="SignalP"/>
    </source>
</evidence>
<gene>
    <name evidence="2" type="ORF">QU605_08290</name>
</gene>
<keyword evidence="1" id="KW-0732">Signal</keyword>
<dbReference type="EMBL" id="JAUDUY010000003">
    <property type="protein sequence ID" value="MDM9631467.1"/>
    <property type="molecule type" value="Genomic_DNA"/>
</dbReference>
<dbReference type="RefSeq" id="WP_289724822.1">
    <property type="nucleotide sequence ID" value="NZ_JAUDUY010000003.1"/>
</dbReference>
<evidence type="ECO:0000313" key="2">
    <source>
        <dbReference type="EMBL" id="MDM9631467.1"/>
    </source>
</evidence>
<protein>
    <recommendedName>
        <fullName evidence="4">Lipoprotein</fullName>
    </recommendedName>
</protein>
<feature type="signal peptide" evidence="1">
    <location>
        <begin position="1"/>
        <end position="20"/>
    </location>
</feature>
<dbReference type="Proteomes" id="UP001174839">
    <property type="component" value="Unassembled WGS sequence"/>
</dbReference>
<organism evidence="2 3">
    <name type="scientific">Robiginitalea aurantiaca</name>
    <dbReference type="NCBI Taxonomy" id="3056915"/>
    <lineage>
        <taxon>Bacteria</taxon>
        <taxon>Pseudomonadati</taxon>
        <taxon>Bacteroidota</taxon>
        <taxon>Flavobacteriia</taxon>
        <taxon>Flavobacteriales</taxon>
        <taxon>Flavobacteriaceae</taxon>
        <taxon>Robiginitalea</taxon>
    </lineage>
</organism>
<keyword evidence="3" id="KW-1185">Reference proteome</keyword>
<proteinExistence type="predicted"/>
<dbReference type="PROSITE" id="PS51257">
    <property type="entry name" value="PROKAR_LIPOPROTEIN"/>
    <property type="match status" value="1"/>
</dbReference>
<name>A0ABT7WEX4_9FLAO</name>
<sequence>MKRFILCLFLTAVVTSCDPASVMDANIENKTSQPLSLILFSSVVPNETLVLRPGETLLFQEGFSSTGGFLEPSLMEFDSVYIESTSQEILKVFNQNTAGKNIFNVDDYWIFSEPSKRFYKYDYQITAEDIE</sequence>
<evidence type="ECO:0000313" key="3">
    <source>
        <dbReference type="Proteomes" id="UP001174839"/>
    </source>
</evidence>